<keyword evidence="6" id="KW-0961">Cell wall biogenesis/degradation</keyword>
<dbReference type="PROSITE" id="PS51191">
    <property type="entry name" value="FEMABX"/>
    <property type="match status" value="1"/>
</dbReference>
<keyword evidence="4" id="KW-0573">Peptidoglycan synthesis</keyword>
<dbReference type="Pfam" id="PF13480">
    <property type="entry name" value="Acetyltransf_6"/>
    <property type="match status" value="1"/>
</dbReference>
<keyword evidence="5" id="KW-0012">Acyltransferase</keyword>
<evidence type="ECO:0000313" key="8">
    <source>
        <dbReference type="EMBL" id="MCU7614262.1"/>
    </source>
</evidence>
<sequence>MKKPFSFSETNDWKNIVTKTYHLGVKTLAIQRQSINMYGNGSLFSNSPYITDGGFFEFEKPVKDSDFEELKKPVLLKSRQKIEVENQTKYFLDENYFTYILDLRNGKDFVWNSLVKSKTRNQVRKTEKLNYHIKTGKTELLDDFYKVISEAWRDLGTPTHSKAFYKNIVEGFGESGYCAEFIVLYLDNEPASVACLIYDAYSIHHPYAATLKKHNKHSLNNALYWNIILFGLEKKIQFFDLGRSRKDQGTSTYKLSWGAEAVPLYYYYFNTTSHKNEEDSKIIKFLITAWQKLPVPIANFLGPKFIYKVLK</sequence>
<dbReference type="InterPro" id="IPR050644">
    <property type="entry name" value="PG_Glycine_Bridge_Synth"/>
</dbReference>
<name>A0ABT2VW93_9FLAO</name>
<evidence type="ECO:0000313" key="9">
    <source>
        <dbReference type="Proteomes" id="UP001208114"/>
    </source>
</evidence>
<dbReference type="RefSeq" id="WP_262990155.1">
    <property type="nucleotide sequence ID" value="NZ_JAOTEN010000002.1"/>
</dbReference>
<evidence type="ECO:0000256" key="5">
    <source>
        <dbReference type="ARBA" id="ARBA00023315"/>
    </source>
</evidence>
<feature type="domain" description="BioF2-like acetyltransferase" evidence="7">
    <location>
        <begin position="118"/>
        <end position="254"/>
    </location>
</feature>
<dbReference type="Gene3D" id="3.40.630.30">
    <property type="match status" value="1"/>
</dbReference>
<evidence type="ECO:0000256" key="2">
    <source>
        <dbReference type="ARBA" id="ARBA00022679"/>
    </source>
</evidence>
<organism evidence="8 9">
    <name type="scientific">Chryseobacterium gilvum</name>
    <dbReference type="NCBI Taxonomy" id="2976534"/>
    <lineage>
        <taxon>Bacteria</taxon>
        <taxon>Pseudomonadati</taxon>
        <taxon>Bacteroidota</taxon>
        <taxon>Flavobacteriia</taxon>
        <taxon>Flavobacteriales</taxon>
        <taxon>Weeksellaceae</taxon>
        <taxon>Chryseobacterium group</taxon>
        <taxon>Chryseobacterium</taxon>
    </lineage>
</organism>
<comment type="similarity">
    <text evidence="1">Belongs to the FemABX family.</text>
</comment>
<proteinExistence type="inferred from homology"/>
<evidence type="ECO:0000259" key="7">
    <source>
        <dbReference type="Pfam" id="PF13480"/>
    </source>
</evidence>
<dbReference type="PANTHER" id="PTHR36174:SF1">
    <property type="entry name" value="LIPID II:GLYCINE GLYCYLTRANSFERASE"/>
    <property type="match status" value="1"/>
</dbReference>
<keyword evidence="2" id="KW-0808">Transferase</keyword>
<protein>
    <submittedName>
        <fullName evidence="8">GNAT family N-acetyltransferase</fullName>
    </submittedName>
</protein>
<evidence type="ECO:0000256" key="6">
    <source>
        <dbReference type="ARBA" id="ARBA00023316"/>
    </source>
</evidence>
<comment type="caution">
    <text evidence="8">The sequence shown here is derived from an EMBL/GenBank/DDBJ whole genome shotgun (WGS) entry which is preliminary data.</text>
</comment>
<dbReference type="SUPFAM" id="SSF55729">
    <property type="entry name" value="Acyl-CoA N-acyltransferases (Nat)"/>
    <property type="match status" value="1"/>
</dbReference>
<dbReference type="PANTHER" id="PTHR36174">
    <property type="entry name" value="LIPID II:GLYCINE GLYCYLTRANSFERASE"/>
    <property type="match status" value="1"/>
</dbReference>
<accession>A0ABT2VW93</accession>
<evidence type="ECO:0000256" key="3">
    <source>
        <dbReference type="ARBA" id="ARBA00022960"/>
    </source>
</evidence>
<keyword evidence="3" id="KW-0133">Cell shape</keyword>
<evidence type="ECO:0000256" key="1">
    <source>
        <dbReference type="ARBA" id="ARBA00009943"/>
    </source>
</evidence>
<evidence type="ECO:0000256" key="4">
    <source>
        <dbReference type="ARBA" id="ARBA00022984"/>
    </source>
</evidence>
<dbReference type="InterPro" id="IPR038740">
    <property type="entry name" value="BioF2-like_GNAT_dom"/>
</dbReference>
<dbReference type="InterPro" id="IPR003447">
    <property type="entry name" value="FEMABX"/>
</dbReference>
<dbReference type="InterPro" id="IPR016181">
    <property type="entry name" value="Acyl_CoA_acyltransferase"/>
</dbReference>
<reference evidence="9" key="1">
    <citation type="submission" date="2023-07" db="EMBL/GenBank/DDBJ databases">
        <title>Chryseobacterium sp. GMJ5 Genome sequencing and assembly.</title>
        <authorList>
            <person name="Jung Y."/>
        </authorList>
    </citation>
    <scope>NUCLEOTIDE SEQUENCE [LARGE SCALE GENOMIC DNA]</scope>
    <source>
        <strain evidence="9">GMJ5</strain>
    </source>
</reference>
<keyword evidence="9" id="KW-1185">Reference proteome</keyword>
<dbReference type="EMBL" id="JAOTEN010000002">
    <property type="protein sequence ID" value="MCU7614262.1"/>
    <property type="molecule type" value="Genomic_DNA"/>
</dbReference>
<gene>
    <name evidence="8" type="ORF">N0B16_07420</name>
</gene>
<dbReference type="Proteomes" id="UP001208114">
    <property type="component" value="Unassembled WGS sequence"/>
</dbReference>